<evidence type="ECO:0000313" key="1">
    <source>
        <dbReference type="EMBL" id="KAG9391290.1"/>
    </source>
</evidence>
<reference evidence="1" key="1">
    <citation type="submission" date="2021-05" db="EMBL/GenBank/DDBJ databases">
        <title>A free-living protist that lacks canonical eukaryotic 1 DNA replication and segregation systems.</title>
        <authorList>
            <person name="Salas-Leiva D.E."/>
            <person name="Tromer E.C."/>
            <person name="Curtis B.A."/>
            <person name="Jerlstrom-Hultqvist J."/>
            <person name="Kolisko M."/>
            <person name="Yi Z."/>
            <person name="Salas-Leiva J.S."/>
            <person name="Gallot-Lavallee L."/>
            <person name="Kops G.J.P.L."/>
            <person name="Archibald J.M."/>
            <person name="Simpson A.G.B."/>
            <person name="Roger A.J."/>
        </authorList>
    </citation>
    <scope>NUCLEOTIDE SEQUENCE</scope>
    <source>
        <strain evidence="1">BICM</strain>
    </source>
</reference>
<dbReference type="AlphaFoldDB" id="A0A8J6ATS6"/>
<dbReference type="Proteomes" id="UP000717585">
    <property type="component" value="Unassembled WGS sequence"/>
</dbReference>
<name>A0A8J6ATS6_9EUKA</name>
<protein>
    <submittedName>
        <fullName evidence="1">Uncharacterized protein</fullName>
    </submittedName>
</protein>
<comment type="caution">
    <text evidence="1">The sequence shown here is derived from an EMBL/GenBank/DDBJ whole genome shotgun (WGS) entry which is preliminary data.</text>
</comment>
<dbReference type="EMBL" id="JAHDYR010000060">
    <property type="protein sequence ID" value="KAG9391290.1"/>
    <property type="molecule type" value="Genomic_DNA"/>
</dbReference>
<organism evidence="1 2">
    <name type="scientific">Carpediemonas membranifera</name>
    <dbReference type="NCBI Taxonomy" id="201153"/>
    <lineage>
        <taxon>Eukaryota</taxon>
        <taxon>Metamonada</taxon>
        <taxon>Carpediemonas-like organisms</taxon>
        <taxon>Carpediemonas</taxon>
    </lineage>
</organism>
<sequence>MLDITILRSWIREHHEKTVRIAFAAPGQERKAIRADKSMFERWFALRTNKSRLEYLKEHNVITKTALRCALVDHIVIDEIRDVFGLAGRVSLMDLINKASLPELMAISDDLARPELSKVPAGLFMEDDQVEIVREAVC</sequence>
<evidence type="ECO:0000313" key="2">
    <source>
        <dbReference type="Proteomes" id="UP000717585"/>
    </source>
</evidence>
<proteinExistence type="predicted"/>
<accession>A0A8J6ATS6</accession>
<gene>
    <name evidence="1" type="ORF">J8273_7635</name>
</gene>
<keyword evidence="2" id="KW-1185">Reference proteome</keyword>